<dbReference type="InterPro" id="IPR036457">
    <property type="entry name" value="PPM-type-like_dom_sf"/>
</dbReference>
<gene>
    <name evidence="3" type="ORF">AB852_13870</name>
</gene>
<dbReference type="SUPFAM" id="SSF81606">
    <property type="entry name" value="PP2C-like"/>
    <property type="match status" value="1"/>
</dbReference>
<organism evidence="3 4">
    <name type="scientific">Streptomyces uncialis</name>
    <dbReference type="NCBI Taxonomy" id="1048205"/>
    <lineage>
        <taxon>Bacteria</taxon>
        <taxon>Bacillati</taxon>
        <taxon>Actinomycetota</taxon>
        <taxon>Actinomycetes</taxon>
        <taxon>Kitasatosporales</taxon>
        <taxon>Streptomycetaceae</taxon>
        <taxon>Streptomyces</taxon>
    </lineage>
</organism>
<comment type="caution">
    <text evidence="3">The sequence shown here is derived from an EMBL/GenBank/DDBJ whole genome shotgun (WGS) entry which is preliminary data.</text>
</comment>
<dbReference type="PANTHER" id="PTHR35801:SF1">
    <property type="entry name" value="PHOSPHOSERINE PHOSPHATASE RSBX"/>
    <property type="match status" value="1"/>
</dbReference>
<dbReference type="Pfam" id="PF13581">
    <property type="entry name" value="HATPase_c_2"/>
    <property type="match status" value="1"/>
</dbReference>
<accession>A0A1Q4V7J2</accession>
<evidence type="ECO:0000259" key="2">
    <source>
        <dbReference type="SMART" id="SM00331"/>
    </source>
</evidence>
<protein>
    <recommendedName>
        <fullName evidence="2">PPM-type phosphatase domain-containing protein</fullName>
    </recommendedName>
</protein>
<dbReference type="InterPro" id="IPR036890">
    <property type="entry name" value="HATPase_C_sf"/>
</dbReference>
<evidence type="ECO:0000313" key="3">
    <source>
        <dbReference type="EMBL" id="OKH93811.1"/>
    </source>
</evidence>
<dbReference type="InterPro" id="IPR039248">
    <property type="entry name" value="Ptase_RsbX"/>
</dbReference>
<dbReference type="STRING" id="1048205.AB852_13870"/>
<proteinExistence type="predicted"/>
<dbReference type="Gene3D" id="3.60.40.10">
    <property type="entry name" value="PPM-type phosphatase domain"/>
    <property type="match status" value="1"/>
</dbReference>
<evidence type="ECO:0000256" key="1">
    <source>
        <dbReference type="SAM" id="MobiDB-lite"/>
    </source>
</evidence>
<reference evidence="3 4" key="1">
    <citation type="submission" date="2015-06" db="EMBL/GenBank/DDBJ databases">
        <title>Cloning and characterization of the uncialamcin biosynthetic gene cluster.</title>
        <authorList>
            <person name="Yan X."/>
            <person name="Huang T."/>
            <person name="Ge H."/>
            <person name="Shen B."/>
        </authorList>
    </citation>
    <scope>NUCLEOTIDE SEQUENCE [LARGE SCALE GENOMIC DNA]</scope>
    <source>
        <strain evidence="3 4">DCA2648</strain>
    </source>
</reference>
<dbReference type="AlphaFoldDB" id="A0A1Q4V7J2"/>
<dbReference type="EMBL" id="LFBV01000003">
    <property type="protein sequence ID" value="OKH93811.1"/>
    <property type="molecule type" value="Genomic_DNA"/>
</dbReference>
<dbReference type="Proteomes" id="UP000186455">
    <property type="component" value="Unassembled WGS sequence"/>
</dbReference>
<keyword evidence="4" id="KW-1185">Reference proteome</keyword>
<dbReference type="InterPro" id="IPR003594">
    <property type="entry name" value="HATPase_dom"/>
</dbReference>
<feature type="region of interest" description="Disordered" evidence="1">
    <location>
        <begin position="182"/>
        <end position="239"/>
    </location>
</feature>
<dbReference type="SMART" id="SM00331">
    <property type="entry name" value="PP2C_SIG"/>
    <property type="match status" value="1"/>
</dbReference>
<feature type="domain" description="PPM-type phosphatase" evidence="2">
    <location>
        <begin position="234"/>
        <end position="410"/>
    </location>
</feature>
<name>A0A1Q4V7J2_9ACTN</name>
<evidence type="ECO:0000313" key="4">
    <source>
        <dbReference type="Proteomes" id="UP000186455"/>
    </source>
</evidence>
<dbReference type="InterPro" id="IPR001932">
    <property type="entry name" value="PPM-type_phosphatase-like_dom"/>
</dbReference>
<dbReference type="Pfam" id="PF07228">
    <property type="entry name" value="SpoIIE"/>
    <property type="match status" value="1"/>
</dbReference>
<dbReference type="RefSeq" id="WP_073787949.1">
    <property type="nucleotide sequence ID" value="NZ_JBITDR010000004.1"/>
</dbReference>
<dbReference type="SUPFAM" id="SSF55874">
    <property type="entry name" value="ATPase domain of HSP90 chaperone/DNA topoisomerase II/histidine kinase"/>
    <property type="match status" value="1"/>
</dbReference>
<sequence length="412" mass="42187">MGPVIAVGKPLLLDCEDVAWFRDQPDAARGAAAALGRRVGLGEHRTAQLVLAVAELATNVTKHSNDGSVLLRVLRDPAVAGVEVLVLDTGPGMADVPAALRDGVSTIGTLGIGLGSVKRLADRFDVHSVPGVGTVQLARFWPRPLPASVAGEAVVGGITRPIGGEVVCGDAWAARSDAGAGEEAARVPAEQSGSRLTGSGAVPDWSAMTAAGTGHRAARHAAAEPVRSSRPAGERSELVRGAAEGPGQGVLVMSCDGLGHGPMAARASQAAVHAFRTGSGRTPEQVVEEVHRALRGTRGAAVAVARLEAGGRLLFCGIGNIAASVVTTGTRANLLSHPGIVGSQMRQLRTYEQRMPAGGTLVMHSDGLSERWRPGDLATLLHHPPAVIAAGLLRHAGTRRDDASVVIAKGAW</sequence>
<dbReference type="CDD" id="cd16934">
    <property type="entry name" value="HATPase_RsbT-like"/>
    <property type="match status" value="1"/>
</dbReference>
<dbReference type="Gene3D" id="3.30.565.10">
    <property type="entry name" value="Histidine kinase-like ATPase, C-terminal domain"/>
    <property type="match status" value="1"/>
</dbReference>
<dbReference type="PANTHER" id="PTHR35801">
    <property type="entry name" value="PHOSPHOSERINE PHOSPHATASE RSBX"/>
    <property type="match status" value="1"/>
</dbReference>